<evidence type="ECO:0000313" key="3">
    <source>
        <dbReference type="Proteomes" id="UP000594661"/>
    </source>
</evidence>
<accession>A0A7S9SPW7</accession>
<proteinExistence type="predicted"/>
<evidence type="ECO:0000256" key="1">
    <source>
        <dbReference type="SAM" id="Phobius"/>
    </source>
</evidence>
<name>A0A7S9SPW7_9CAUD</name>
<evidence type="ECO:0000313" key="2">
    <source>
        <dbReference type="EMBL" id="QPI14151.1"/>
    </source>
</evidence>
<keyword evidence="1" id="KW-1133">Transmembrane helix</keyword>
<keyword evidence="1" id="KW-0812">Transmembrane</keyword>
<feature type="transmembrane region" description="Helical" evidence="1">
    <location>
        <begin position="12"/>
        <end position="32"/>
    </location>
</feature>
<reference evidence="2 3" key="1">
    <citation type="submission" date="2020-09" db="EMBL/GenBank/DDBJ databases">
        <authorList>
            <person name="Makalatia K."/>
            <person name="Wagemans J."/>
        </authorList>
    </citation>
    <scope>NUCLEOTIDE SEQUENCE [LARGE SCALE GENOMIC DNA]</scope>
</reference>
<protein>
    <submittedName>
        <fullName evidence="2">Uncharacterized protein</fullName>
    </submittedName>
</protein>
<sequence>MNFSAFLRSVGLYHVVVILPLHLGMVISLPPYSTQFIH</sequence>
<dbReference type="EMBL" id="MW006474">
    <property type="protein sequence ID" value="QPI14151.1"/>
    <property type="molecule type" value="Genomic_DNA"/>
</dbReference>
<organism evidence="2 3">
    <name type="scientific">Salmonella phage GEC_vB_B1</name>
    <dbReference type="NCBI Taxonomy" id="2777373"/>
    <lineage>
        <taxon>Viruses</taxon>
        <taxon>Duplodnaviria</taxon>
        <taxon>Heunggongvirae</taxon>
        <taxon>Uroviricota</taxon>
        <taxon>Caudoviricetes</taxon>
        <taxon>Andersonviridae</taxon>
        <taxon>Ounavirinae</taxon>
        <taxon>Felixounavirus</taxon>
        <taxon>Felixounavirus mushroom</taxon>
    </lineage>
</organism>
<gene>
    <name evidence="2" type="ORF">GECvBB1_gp112</name>
</gene>
<dbReference type="Proteomes" id="UP000594661">
    <property type="component" value="Segment"/>
</dbReference>
<keyword evidence="1" id="KW-0472">Membrane</keyword>